<dbReference type="PIRSF" id="PIRSF029215">
    <property type="entry name" value="UCP029215"/>
    <property type="match status" value="1"/>
</dbReference>
<keyword evidence="4" id="KW-1185">Reference proteome</keyword>
<dbReference type="AlphaFoldDB" id="A0A7C8KUI4"/>
<keyword evidence="1" id="KW-0175">Coiled coil</keyword>
<protein>
    <submittedName>
        <fullName evidence="3">DUF2213 domain-containing protein</fullName>
    </submittedName>
</protein>
<evidence type="ECO:0000313" key="4">
    <source>
        <dbReference type="Proteomes" id="UP000480246"/>
    </source>
</evidence>
<reference evidence="3 4" key="1">
    <citation type="submission" date="2019-10" db="EMBL/GenBank/DDBJ databases">
        <title>Gracilibacillus sp. nov. isolated from rice seeds.</title>
        <authorList>
            <person name="He S."/>
        </authorList>
    </citation>
    <scope>NUCLEOTIDE SEQUENCE [LARGE SCALE GENOMIC DNA]</scope>
    <source>
        <strain evidence="3 4">TD8</strain>
    </source>
</reference>
<feature type="region of interest" description="Disordered" evidence="2">
    <location>
        <begin position="331"/>
        <end position="371"/>
    </location>
</feature>
<dbReference type="RefSeq" id="WP_153400952.1">
    <property type="nucleotide sequence ID" value="NZ_ML762424.1"/>
</dbReference>
<dbReference type="InterPro" id="IPR016913">
    <property type="entry name" value="UCP029215"/>
</dbReference>
<comment type="caution">
    <text evidence="3">The sequence shown here is derived from an EMBL/GenBank/DDBJ whole genome shotgun (WGS) entry which is preliminary data.</text>
</comment>
<evidence type="ECO:0000313" key="3">
    <source>
        <dbReference type="EMBL" id="KAB8139274.1"/>
    </source>
</evidence>
<name>A0A7C8KUI4_9BACI</name>
<dbReference type="Pfam" id="PF09979">
    <property type="entry name" value="DUF2213"/>
    <property type="match status" value="1"/>
</dbReference>
<dbReference type="EMBL" id="WEID01000005">
    <property type="protein sequence ID" value="KAB8139274.1"/>
    <property type="molecule type" value="Genomic_DNA"/>
</dbReference>
<accession>A0A7C8KUI4</accession>
<dbReference type="OrthoDB" id="9813763at2"/>
<organism evidence="3 4">
    <name type="scientific">Gracilibacillus oryzae</name>
    <dbReference type="NCBI Taxonomy" id="1672701"/>
    <lineage>
        <taxon>Bacteria</taxon>
        <taxon>Bacillati</taxon>
        <taxon>Bacillota</taxon>
        <taxon>Bacilli</taxon>
        <taxon>Bacillales</taxon>
        <taxon>Bacillaceae</taxon>
        <taxon>Gracilibacillus</taxon>
    </lineage>
</organism>
<feature type="coiled-coil region" evidence="1">
    <location>
        <begin position="210"/>
        <end position="261"/>
    </location>
</feature>
<gene>
    <name evidence="3" type="ORF">F9U64_01220</name>
</gene>
<evidence type="ECO:0000256" key="2">
    <source>
        <dbReference type="SAM" id="MobiDB-lite"/>
    </source>
</evidence>
<dbReference type="Proteomes" id="UP000480246">
    <property type="component" value="Unassembled WGS sequence"/>
</dbReference>
<feature type="compositionally biased region" description="Basic and acidic residues" evidence="2">
    <location>
        <begin position="351"/>
        <end position="371"/>
    </location>
</feature>
<sequence length="371" mass="41745">MKIQRYDKAMVLDSYRDDAGYLTVTASITKPGVYPYQRADGSVQYELKHPDDIFSDRVIKGIRAKPITDGHPSEKVNVGNMSRYGKGMSHTDSRVEGNAVVVTITVYDQQLIDQIESGDKKEISLGFETELIADEGTYNGQAYTYRQTDINPNHIAVVERGRVGPEASIRNDSDAWQIDTQKNEGGQKKMPTIKLDGKEFEVDSAIKQRMDALETKAQRLDDKEKEIQKLQGKHDALEGQVGTLEKQLEEAQEKEVDQEAIDAAIEEKLELVGDSKQFLGDSFDFKGKTPREIKESVIKSVNPEFKSDEKSDEYIDAFYDATVSRVKADGFTSTGQNNMRFHGDASAANKKAQDDKRKERLNMKNRKKGDQ</sequence>
<evidence type="ECO:0000256" key="1">
    <source>
        <dbReference type="SAM" id="Coils"/>
    </source>
</evidence>
<proteinExistence type="predicted"/>